<gene>
    <name evidence="1" type="ORF">CPELLU_LOCUS10758</name>
</gene>
<organism evidence="1 2">
    <name type="scientific">Cetraspora pellucida</name>
    <dbReference type="NCBI Taxonomy" id="1433469"/>
    <lineage>
        <taxon>Eukaryota</taxon>
        <taxon>Fungi</taxon>
        <taxon>Fungi incertae sedis</taxon>
        <taxon>Mucoromycota</taxon>
        <taxon>Glomeromycotina</taxon>
        <taxon>Glomeromycetes</taxon>
        <taxon>Diversisporales</taxon>
        <taxon>Gigasporaceae</taxon>
        <taxon>Cetraspora</taxon>
    </lineage>
</organism>
<name>A0A9N9ELK8_9GLOM</name>
<keyword evidence="2" id="KW-1185">Reference proteome</keyword>
<protein>
    <submittedName>
        <fullName evidence="1">599_t:CDS:1</fullName>
    </submittedName>
</protein>
<dbReference type="EMBL" id="CAJVQA010009055">
    <property type="protein sequence ID" value="CAG8680473.1"/>
    <property type="molecule type" value="Genomic_DNA"/>
</dbReference>
<reference evidence="1" key="1">
    <citation type="submission" date="2021-06" db="EMBL/GenBank/DDBJ databases">
        <authorList>
            <person name="Kallberg Y."/>
            <person name="Tangrot J."/>
            <person name="Rosling A."/>
        </authorList>
    </citation>
    <scope>NUCLEOTIDE SEQUENCE</scope>
    <source>
        <strain evidence="1">FL966</strain>
    </source>
</reference>
<dbReference type="AlphaFoldDB" id="A0A9N9ELK8"/>
<sequence length="69" mass="7916">MKFKSELENASDLRLDDILALSFVPFHPPLMFEKESILKEGKEIDIESGLVENSIARAYGSDIENKIFW</sequence>
<accession>A0A9N9ELK8</accession>
<proteinExistence type="predicted"/>
<evidence type="ECO:0000313" key="1">
    <source>
        <dbReference type="EMBL" id="CAG8680473.1"/>
    </source>
</evidence>
<comment type="caution">
    <text evidence="1">The sequence shown here is derived from an EMBL/GenBank/DDBJ whole genome shotgun (WGS) entry which is preliminary data.</text>
</comment>
<dbReference type="Proteomes" id="UP000789759">
    <property type="component" value="Unassembled WGS sequence"/>
</dbReference>
<evidence type="ECO:0000313" key="2">
    <source>
        <dbReference type="Proteomes" id="UP000789759"/>
    </source>
</evidence>